<dbReference type="GO" id="GO:0044879">
    <property type="term" value="P:mitotic morphogenesis checkpoint signaling"/>
    <property type="evidence" value="ECO:0007669"/>
    <property type="project" value="EnsemblFungi"/>
</dbReference>
<evidence type="ECO:0000313" key="9">
    <source>
        <dbReference type="EMBL" id="ODQ62772.1"/>
    </source>
</evidence>
<dbReference type="Proteomes" id="UP000094112">
    <property type="component" value="Unassembled WGS sequence"/>
</dbReference>
<reference evidence="9 10" key="1">
    <citation type="journal article" date="2016" name="Proc. Natl. Acad. Sci. U.S.A.">
        <title>Comparative genomics of biotechnologically important yeasts.</title>
        <authorList>
            <person name="Riley R."/>
            <person name="Haridas S."/>
            <person name="Wolfe K.H."/>
            <person name="Lopes M.R."/>
            <person name="Hittinger C.T."/>
            <person name="Goeker M."/>
            <person name="Salamov A.A."/>
            <person name="Wisecaver J.H."/>
            <person name="Long T.M."/>
            <person name="Calvey C.H."/>
            <person name="Aerts A.L."/>
            <person name="Barry K.W."/>
            <person name="Choi C."/>
            <person name="Clum A."/>
            <person name="Coughlan A.Y."/>
            <person name="Deshpande S."/>
            <person name="Douglass A.P."/>
            <person name="Hanson S.J."/>
            <person name="Klenk H.-P."/>
            <person name="LaButti K.M."/>
            <person name="Lapidus A."/>
            <person name="Lindquist E.A."/>
            <person name="Lipzen A.M."/>
            <person name="Meier-Kolthoff J.P."/>
            <person name="Ohm R.A."/>
            <person name="Otillar R.P."/>
            <person name="Pangilinan J.L."/>
            <person name="Peng Y."/>
            <person name="Rokas A."/>
            <person name="Rosa C.A."/>
            <person name="Scheuner C."/>
            <person name="Sibirny A.A."/>
            <person name="Slot J.C."/>
            <person name="Stielow J.B."/>
            <person name="Sun H."/>
            <person name="Kurtzman C.P."/>
            <person name="Blackwell M."/>
            <person name="Grigoriev I.V."/>
            <person name="Jeffries T.W."/>
        </authorList>
    </citation>
    <scope>NUCLEOTIDE SEQUENCE [LARGE SCALE GENOMIC DNA]</scope>
    <source>
        <strain evidence="10">ATCC 58044 / CBS 1984 / NCYC 433 / NRRL Y-366-8</strain>
    </source>
</reference>
<dbReference type="Gene3D" id="3.30.200.20">
    <property type="entry name" value="Phosphorylase Kinase, domain 1"/>
    <property type="match status" value="1"/>
</dbReference>
<dbReference type="GO" id="GO:0005737">
    <property type="term" value="C:cytoplasm"/>
    <property type="evidence" value="ECO:0007669"/>
    <property type="project" value="TreeGrafter"/>
</dbReference>
<dbReference type="OrthoDB" id="5337378at2759"/>
<dbReference type="GO" id="GO:0005935">
    <property type="term" value="C:cellular bud neck"/>
    <property type="evidence" value="ECO:0007669"/>
    <property type="project" value="EnsemblFungi"/>
</dbReference>
<keyword evidence="1" id="KW-0808">Transferase</keyword>
<keyword evidence="10" id="KW-1185">Reference proteome</keyword>
<dbReference type="InterPro" id="IPR008271">
    <property type="entry name" value="Ser/Thr_kinase_AS"/>
</dbReference>
<dbReference type="SMART" id="SM00220">
    <property type="entry name" value="S_TKc"/>
    <property type="match status" value="1"/>
</dbReference>
<dbReference type="GeneID" id="30199790"/>
<dbReference type="PROSITE" id="PS00108">
    <property type="entry name" value="PROTEIN_KINASE_ST"/>
    <property type="match status" value="1"/>
</dbReference>
<dbReference type="GO" id="GO:0005524">
    <property type="term" value="F:ATP binding"/>
    <property type="evidence" value="ECO:0007669"/>
    <property type="project" value="UniProtKB-UniRule"/>
</dbReference>
<dbReference type="Pfam" id="PF00069">
    <property type="entry name" value="Pkinase"/>
    <property type="match status" value="1"/>
</dbReference>
<dbReference type="InterPro" id="IPR050339">
    <property type="entry name" value="CC_SR_Kinase"/>
</dbReference>
<evidence type="ECO:0000256" key="4">
    <source>
        <dbReference type="ARBA" id="ARBA00022840"/>
    </source>
</evidence>
<evidence type="ECO:0000256" key="5">
    <source>
        <dbReference type="ARBA" id="ARBA00037982"/>
    </source>
</evidence>
<dbReference type="GO" id="GO:0004713">
    <property type="term" value="F:protein tyrosine kinase activity"/>
    <property type="evidence" value="ECO:0007669"/>
    <property type="project" value="EnsemblFungi"/>
</dbReference>
<evidence type="ECO:0000259" key="8">
    <source>
        <dbReference type="PROSITE" id="PS50011"/>
    </source>
</evidence>
<feature type="compositionally biased region" description="Polar residues" evidence="7">
    <location>
        <begin position="21"/>
        <end position="40"/>
    </location>
</feature>
<dbReference type="GO" id="GO:0110031">
    <property type="term" value="P:negative regulation of G2/MI transition of meiotic cell cycle"/>
    <property type="evidence" value="ECO:0007669"/>
    <property type="project" value="TreeGrafter"/>
</dbReference>
<feature type="region of interest" description="Disordered" evidence="7">
    <location>
        <begin position="106"/>
        <end position="157"/>
    </location>
</feature>
<feature type="compositionally biased region" description="Low complexity" evidence="7">
    <location>
        <begin position="134"/>
        <end position="157"/>
    </location>
</feature>
<gene>
    <name evidence="9" type="ORF">WICANDRAFT_39303</name>
</gene>
<evidence type="ECO:0000256" key="6">
    <source>
        <dbReference type="PROSITE-ProRule" id="PRU10141"/>
    </source>
</evidence>
<feature type="binding site" evidence="6">
    <location>
        <position position="309"/>
    </location>
    <ligand>
        <name>ATP</name>
        <dbReference type="ChEBI" id="CHEBI:30616"/>
    </ligand>
</feature>
<feature type="domain" description="Protein kinase" evidence="8">
    <location>
        <begin position="282"/>
        <end position="598"/>
    </location>
</feature>
<dbReference type="PROSITE" id="PS50011">
    <property type="entry name" value="PROTEIN_KINASE_DOM"/>
    <property type="match status" value="1"/>
</dbReference>
<dbReference type="RefSeq" id="XP_019041979.1">
    <property type="nucleotide sequence ID" value="XM_019182544.1"/>
</dbReference>
<dbReference type="CDD" id="cd14052">
    <property type="entry name" value="PTKc_Wee1_fungi"/>
    <property type="match status" value="1"/>
</dbReference>
<sequence>MTYEAESPFDSELHPLPNPSIHFQNNSQQRNETESPTESPSRPARQKLKLDPTSTATAANKKLLNIKNSETTSQQEPDFITPNSYKFVKPLQTAFMSSGLLSKKNRKLSESVHPPETPCKKPLQLNVPQQTNKSSFPSSNLSNDNSPSVLSSSSSLPRSARALNTHELRDCILKFANDFDDSNDSIFDNDGDLISHDPSTPTRLSTAQSAALSKSLKLNIQALSQQQPTPSNKHTPRTPVDATVDSSDLSNMTSFGGSNVSTYQPTSATANSSFDEHLVSKFENVQTVGKGEFSNVYEITFQSAKYAVKRIKTPFLGSKRRKRIFEEVEILKVLQENEPADDEGKEYVINFINEWEFSGHLYIMTEFCENGSLDKYLLENGTISKLDEWRIWKILVEIAMGLKYIHACNILHLDLKPANIFITFEGSLKIGDFGMASKYPTPPSFEREGDREYIAPEIISQQKYDKPADIFSLGLIMVEIAANIILPDNGVPWQKLRSGDLSDAGRLSSTELHYNMTHGSITSKNSTYSSLLNDTGHTGSSYSSVDDSNMKKIPAWTPRFLIDGKGALDKLVKWMIDPSPLNRPTAVDILNSLESQFVEVRRKAGAVIFEGEYGPPPDQEEETMMNNELRNLNFSTGSGVTLTVPSDVMDEDEW</sequence>
<protein>
    <recommendedName>
        <fullName evidence="8">Protein kinase domain-containing protein</fullName>
    </recommendedName>
</protein>
<dbReference type="InterPro" id="IPR017441">
    <property type="entry name" value="Protein_kinase_ATP_BS"/>
</dbReference>
<keyword evidence="2 6" id="KW-0547">Nucleotide-binding</keyword>
<name>A0A1E3PCT2_WICAA</name>
<dbReference type="GO" id="GO:0000320">
    <property type="term" value="P:re-entry into mitotic cell cycle"/>
    <property type="evidence" value="ECO:0007669"/>
    <property type="project" value="EnsemblFungi"/>
</dbReference>
<dbReference type="PANTHER" id="PTHR11042:SF196">
    <property type="entry name" value="MITOSIS INHIBITOR PROTEIN KINASE SWE1"/>
    <property type="match status" value="1"/>
</dbReference>
<evidence type="ECO:0000256" key="7">
    <source>
        <dbReference type="SAM" id="MobiDB-lite"/>
    </source>
</evidence>
<feature type="compositionally biased region" description="Polar residues" evidence="7">
    <location>
        <begin position="66"/>
        <end position="81"/>
    </location>
</feature>
<dbReference type="InterPro" id="IPR000719">
    <property type="entry name" value="Prot_kinase_dom"/>
</dbReference>
<dbReference type="GO" id="GO:0000086">
    <property type="term" value="P:G2/M transition of mitotic cell cycle"/>
    <property type="evidence" value="ECO:0007669"/>
    <property type="project" value="EnsemblFungi"/>
</dbReference>
<proteinExistence type="inferred from homology"/>
<dbReference type="Gene3D" id="1.10.510.10">
    <property type="entry name" value="Transferase(Phosphotransferase) domain 1"/>
    <property type="match status" value="1"/>
</dbReference>
<dbReference type="GO" id="GO:0010697">
    <property type="term" value="P:negative regulation of mitotic spindle pole body separation"/>
    <property type="evidence" value="ECO:0007669"/>
    <property type="project" value="EnsemblFungi"/>
</dbReference>
<dbReference type="PANTHER" id="PTHR11042">
    <property type="entry name" value="EUKARYOTIC TRANSLATION INITIATION FACTOR 2-ALPHA KINASE EIF2-ALPHA KINASE -RELATED"/>
    <property type="match status" value="1"/>
</dbReference>
<dbReference type="EMBL" id="KV454208">
    <property type="protein sequence ID" value="ODQ62772.1"/>
    <property type="molecule type" value="Genomic_DNA"/>
</dbReference>
<accession>A0A1E3PCT2</accession>
<dbReference type="AlphaFoldDB" id="A0A1E3PCT2"/>
<evidence type="ECO:0000256" key="1">
    <source>
        <dbReference type="ARBA" id="ARBA00022679"/>
    </source>
</evidence>
<dbReference type="GO" id="GO:0090154">
    <property type="term" value="P:positive regulation of sphingolipid biosynthetic process"/>
    <property type="evidence" value="ECO:0007669"/>
    <property type="project" value="EnsemblFungi"/>
</dbReference>
<organism evidence="9 10">
    <name type="scientific">Wickerhamomyces anomalus (strain ATCC 58044 / CBS 1984 / NCYC 433 / NRRL Y-366-8)</name>
    <name type="common">Yeast</name>
    <name type="synonym">Hansenula anomala</name>
    <dbReference type="NCBI Taxonomy" id="683960"/>
    <lineage>
        <taxon>Eukaryota</taxon>
        <taxon>Fungi</taxon>
        <taxon>Dikarya</taxon>
        <taxon>Ascomycota</taxon>
        <taxon>Saccharomycotina</taxon>
        <taxon>Saccharomycetes</taxon>
        <taxon>Phaffomycetales</taxon>
        <taxon>Wickerhamomycetaceae</taxon>
        <taxon>Wickerhamomyces</taxon>
    </lineage>
</organism>
<keyword evidence="4 6" id="KW-0067">ATP-binding</keyword>
<evidence type="ECO:0000256" key="3">
    <source>
        <dbReference type="ARBA" id="ARBA00022777"/>
    </source>
</evidence>
<keyword evidence="3" id="KW-0418">Kinase</keyword>
<dbReference type="SUPFAM" id="SSF56112">
    <property type="entry name" value="Protein kinase-like (PK-like)"/>
    <property type="match status" value="1"/>
</dbReference>
<comment type="similarity">
    <text evidence="5">Belongs to the protein kinase superfamily. Ser/Thr protein kinase family. GCN2 subfamily.</text>
</comment>
<feature type="region of interest" description="Disordered" evidence="7">
    <location>
        <begin position="1"/>
        <end position="81"/>
    </location>
</feature>
<evidence type="ECO:0000256" key="2">
    <source>
        <dbReference type="ARBA" id="ARBA00022741"/>
    </source>
</evidence>
<dbReference type="GO" id="GO:0040020">
    <property type="term" value="P:regulation of meiotic nuclear division"/>
    <property type="evidence" value="ECO:0007669"/>
    <property type="project" value="EnsemblFungi"/>
</dbReference>
<dbReference type="PROSITE" id="PS00107">
    <property type="entry name" value="PROTEIN_KINASE_ATP"/>
    <property type="match status" value="1"/>
</dbReference>
<evidence type="ECO:0000313" key="10">
    <source>
        <dbReference type="Proteomes" id="UP000094112"/>
    </source>
</evidence>
<dbReference type="STRING" id="683960.A0A1E3PCT2"/>
<dbReference type="InterPro" id="IPR011009">
    <property type="entry name" value="Kinase-like_dom_sf"/>
</dbReference>
<dbReference type="GO" id="GO:0005634">
    <property type="term" value="C:nucleus"/>
    <property type="evidence" value="ECO:0007669"/>
    <property type="project" value="EnsemblFungi"/>
</dbReference>